<keyword evidence="5" id="KW-1185">Reference proteome</keyword>
<proteinExistence type="predicted"/>
<keyword evidence="2" id="KW-0012">Acyltransferase</keyword>
<sequence length="158" mass="18177">MLFKKVSISDIDMLVSTRIEVLRAANQLEHSVDLSHLTKSSKEYYQEALSNGNHTAFLVYDADKVVATGAISYYRVMPTYHNPSGKKAYIMNMYVAPEYRRRGIASNLLDLLIADSRERGIDFITLEATQMGRKLYENYGFCQMNDEMQFIIQNKARE</sequence>
<name>A0AAE6UYL5_9STRE</name>
<dbReference type="CDD" id="cd04301">
    <property type="entry name" value="NAT_SF"/>
    <property type="match status" value="1"/>
</dbReference>
<evidence type="ECO:0000313" key="4">
    <source>
        <dbReference type="EMBL" id="QGZ27496.1"/>
    </source>
</evidence>
<dbReference type="InterPro" id="IPR016181">
    <property type="entry name" value="Acyl_CoA_acyltransferase"/>
</dbReference>
<gene>
    <name evidence="4" type="ORF">GP482_04795</name>
</gene>
<dbReference type="Gene3D" id="3.40.630.30">
    <property type="match status" value="1"/>
</dbReference>
<evidence type="ECO:0000256" key="1">
    <source>
        <dbReference type="ARBA" id="ARBA00022679"/>
    </source>
</evidence>
<dbReference type="PROSITE" id="PS51186">
    <property type="entry name" value="GNAT"/>
    <property type="match status" value="1"/>
</dbReference>
<dbReference type="RefSeq" id="WP_074602335.1">
    <property type="nucleotide sequence ID" value="NZ_CP046875.1"/>
</dbReference>
<accession>A0AAE6UYL5</accession>
<dbReference type="PANTHER" id="PTHR43877">
    <property type="entry name" value="AMINOALKYLPHOSPHONATE N-ACETYLTRANSFERASE-RELATED-RELATED"/>
    <property type="match status" value="1"/>
</dbReference>
<dbReference type="GO" id="GO:0016747">
    <property type="term" value="F:acyltransferase activity, transferring groups other than amino-acyl groups"/>
    <property type="evidence" value="ECO:0007669"/>
    <property type="project" value="InterPro"/>
</dbReference>
<organism evidence="4 5">
    <name type="scientific">Streptococcus ruminicola</name>
    <dbReference type="NCBI Taxonomy" id="2686210"/>
    <lineage>
        <taxon>Bacteria</taxon>
        <taxon>Bacillati</taxon>
        <taxon>Bacillota</taxon>
        <taxon>Bacilli</taxon>
        <taxon>Lactobacillales</taxon>
        <taxon>Streptococcaceae</taxon>
        <taxon>Streptococcus</taxon>
    </lineage>
</organism>
<dbReference type="Pfam" id="PF00583">
    <property type="entry name" value="Acetyltransf_1"/>
    <property type="match status" value="1"/>
</dbReference>
<evidence type="ECO:0000256" key="2">
    <source>
        <dbReference type="ARBA" id="ARBA00023315"/>
    </source>
</evidence>
<dbReference type="InterPro" id="IPR050832">
    <property type="entry name" value="Bact_Acetyltransf"/>
</dbReference>
<dbReference type="SUPFAM" id="SSF55729">
    <property type="entry name" value="Acyl-CoA N-acyltransferases (Nat)"/>
    <property type="match status" value="1"/>
</dbReference>
<keyword evidence="1" id="KW-0808">Transferase</keyword>
<evidence type="ECO:0000259" key="3">
    <source>
        <dbReference type="PROSITE" id="PS51186"/>
    </source>
</evidence>
<protein>
    <submittedName>
        <fullName evidence="4">GNAT family N-acetyltransferase</fullName>
    </submittedName>
</protein>
<evidence type="ECO:0000313" key="5">
    <source>
        <dbReference type="Proteomes" id="UP000433223"/>
    </source>
</evidence>
<dbReference type="Proteomes" id="UP000433223">
    <property type="component" value="Chromosome"/>
</dbReference>
<reference evidence="4 5" key="1">
    <citation type="submission" date="2019-12" db="EMBL/GenBank/DDBJ databases">
        <title>Complete genome sequence of Streptococcus lutetiensis CNU 77-61 isolated from Capra aegagrus hircus.</title>
        <authorList>
            <person name="Park S.Y."/>
            <person name="Kim J.H."/>
            <person name="Seo S.W."/>
        </authorList>
    </citation>
    <scope>NUCLEOTIDE SEQUENCE [LARGE SCALE GENOMIC DNA]</scope>
    <source>
        <strain evidence="4 5">CNU_77-61</strain>
    </source>
</reference>
<dbReference type="InterPro" id="IPR000182">
    <property type="entry name" value="GNAT_dom"/>
</dbReference>
<feature type="domain" description="N-acetyltransferase" evidence="3">
    <location>
        <begin position="1"/>
        <end position="158"/>
    </location>
</feature>
<dbReference type="AlphaFoldDB" id="A0AAE6UYL5"/>
<dbReference type="EMBL" id="CP046875">
    <property type="protein sequence ID" value="QGZ27496.1"/>
    <property type="molecule type" value="Genomic_DNA"/>
</dbReference>